<evidence type="ECO:0000313" key="2">
    <source>
        <dbReference type="EMBL" id="GBM03305.1"/>
    </source>
</evidence>
<evidence type="ECO:0000313" key="3">
    <source>
        <dbReference type="Proteomes" id="UP000499080"/>
    </source>
</evidence>
<accession>A0A4Y2CJ40</accession>
<dbReference type="EMBL" id="BGPR01000189">
    <property type="protein sequence ID" value="GBM03305.1"/>
    <property type="molecule type" value="Genomic_DNA"/>
</dbReference>
<sequence length="133" mass="15109">MSNFNEHFSTIALIAILIAMMVLFRAGYKLAFNNVSLDRAFWLYFAMLFYFSAQLILMISAFLTNEAKSLTDCTVQRYLYKLCNDHFKSEILKTYSSLSTLTLGKIYELDRSLIIASLATLVTYGILLGTLGK</sequence>
<name>A0A4Y2CJ40_ARAVE</name>
<keyword evidence="3" id="KW-1185">Reference proteome</keyword>
<organism evidence="2 3">
    <name type="scientific">Araneus ventricosus</name>
    <name type="common">Orbweaver spider</name>
    <name type="synonym">Epeira ventricosa</name>
    <dbReference type="NCBI Taxonomy" id="182803"/>
    <lineage>
        <taxon>Eukaryota</taxon>
        <taxon>Metazoa</taxon>
        <taxon>Ecdysozoa</taxon>
        <taxon>Arthropoda</taxon>
        <taxon>Chelicerata</taxon>
        <taxon>Arachnida</taxon>
        <taxon>Araneae</taxon>
        <taxon>Araneomorphae</taxon>
        <taxon>Entelegynae</taxon>
        <taxon>Araneoidea</taxon>
        <taxon>Araneidae</taxon>
        <taxon>Araneus</taxon>
    </lineage>
</organism>
<keyword evidence="1" id="KW-0812">Transmembrane</keyword>
<feature type="transmembrane region" description="Helical" evidence="1">
    <location>
        <begin position="40"/>
        <end position="63"/>
    </location>
</feature>
<keyword evidence="1" id="KW-1133">Transmembrane helix</keyword>
<protein>
    <submittedName>
        <fullName evidence="2">Uncharacterized protein</fullName>
    </submittedName>
</protein>
<proteinExistence type="predicted"/>
<reference evidence="2 3" key="1">
    <citation type="journal article" date="2019" name="Sci. Rep.">
        <title>Orb-weaving spider Araneus ventricosus genome elucidates the spidroin gene catalogue.</title>
        <authorList>
            <person name="Kono N."/>
            <person name="Nakamura H."/>
            <person name="Ohtoshi R."/>
            <person name="Moran D.A.P."/>
            <person name="Shinohara A."/>
            <person name="Yoshida Y."/>
            <person name="Fujiwara M."/>
            <person name="Mori M."/>
            <person name="Tomita M."/>
            <person name="Arakawa K."/>
        </authorList>
    </citation>
    <scope>NUCLEOTIDE SEQUENCE [LARGE SCALE GENOMIC DNA]</scope>
</reference>
<evidence type="ECO:0000256" key="1">
    <source>
        <dbReference type="SAM" id="Phobius"/>
    </source>
</evidence>
<feature type="transmembrane region" description="Helical" evidence="1">
    <location>
        <begin position="6"/>
        <end position="28"/>
    </location>
</feature>
<dbReference type="Proteomes" id="UP000499080">
    <property type="component" value="Unassembled WGS sequence"/>
</dbReference>
<keyword evidence="1" id="KW-0472">Membrane</keyword>
<comment type="caution">
    <text evidence="2">The sequence shown here is derived from an EMBL/GenBank/DDBJ whole genome shotgun (WGS) entry which is preliminary data.</text>
</comment>
<gene>
    <name evidence="2" type="ORF">AVEN_142585_1</name>
</gene>
<dbReference type="AlphaFoldDB" id="A0A4Y2CJ40"/>
<feature type="transmembrane region" description="Helical" evidence="1">
    <location>
        <begin position="113"/>
        <end position="131"/>
    </location>
</feature>